<dbReference type="AlphaFoldDB" id="A0A1E5FMD5"/>
<evidence type="ECO:0000313" key="2">
    <source>
        <dbReference type="EMBL" id="OEF91287.1"/>
    </source>
</evidence>
<keyword evidence="1" id="KW-0812">Transmembrane</keyword>
<dbReference type="Proteomes" id="UP000094802">
    <property type="component" value="Unassembled WGS sequence"/>
</dbReference>
<gene>
    <name evidence="2" type="ORF">A142_22895</name>
</gene>
<sequence length="116" mass="12412">MNFEQLQLLVTDNFGTLVFALFGSIVLTVLSIKEHIDRDEKDKMSKGKYSMYFLGWVIGYPILGVVVALAYLASGNQFGSWLALQIGLTSPAILAGIASGGANVISSQGIETAPDQ</sequence>
<evidence type="ECO:0000256" key="1">
    <source>
        <dbReference type="SAM" id="Phobius"/>
    </source>
</evidence>
<feature type="transmembrane region" description="Helical" evidence="1">
    <location>
        <begin position="53"/>
        <end position="72"/>
    </location>
</feature>
<accession>A0A1E5FMD5</accession>
<feature type="transmembrane region" description="Helical" evidence="1">
    <location>
        <begin position="14"/>
        <end position="32"/>
    </location>
</feature>
<comment type="caution">
    <text evidence="2">The sequence shown here is derived from an EMBL/GenBank/DDBJ whole genome shotgun (WGS) entry which is preliminary data.</text>
</comment>
<organism evidence="2 3">
    <name type="scientific">Vibrio splendidus 12E03</name>
    <dbReference type="NCBI Taxonomy" id="1191305"/>
    <lineage>
        <taxon>Bacteria</taxon>
        <taxon>Pseudomonadati</taxon>
        <taxon>Pseudomonadota</taxon>
        <taxon>Gammaproteobacteria</taxon>
        <taxon>Vibrionales</taxon>
        <taxon>Vibrionaceae</taxon>
        <taxon>Vibrio</taxon>
    </lineage>
</organism>
<keyword evidence="1" id="KW-0472">Membrane</keyword>
<keyword evidence="1" id="KW-1133">Transmembrane helix</keyword>
<dbReference type="OrthoDB" id="8779446at2"/>
<evidence type="ECO:0000313" key="3">
    <source>
        <dbReference type="Proteomes" id="UP000094802"/>
    </source>
</evidence>
<dbReference type="RefSeq" id="WP_019820698.1">
    <property type="nucleotide sequence ID" value="NZ_AJZD02000232.1"/>
</dbReference>
<reference evidence="2 3" key="1">
    <citation type="journal article" date="2012" name="Science">
        <title>Ecological populations of bacteria act as socially cohesive units of antibiotic production and resistance.</title>
        <authorList>
            <person name="Cordero O.X."/>
            <person name="Wildschutte H."/>
            <person name="Kirkup B."/>
            <person name="Proehl S."/>
            <person name="Ngo L."/>
            <person name="Hussain F."/>
            <person name="Le Roux F."/>
            <person name="Mincer T."/>
            <person name="Polz M.F."/>
        </authorList>
    </citation>
    <scope>NUCLEOTIDE SEQUENCE [LARGE SCALE GENOMIC DNA]</scope>
    <source>
        <strain evidence="2 3">12E03</strain>
    </source>
</reference>
<dbReference type="EMBL" id="AJZD02000232">
    <property type="protein sequence ID" value="OEF91287.1"/>
    <property type="molecule type" value="Genomic_DNA"/>
</dbReference>
<name>A0A1E5FMD5_VIBSP</name>
<proteinExistence type="predicted"/>
<protein>
    <submittedName>
        <fullName evidence="2">Uncharacterized protein</fullName>
    </submittedName>
</protein>
<feature type="transmembrane region" description="Helical" evidence="1">
    <location>
        <begin position="78"/>
        <end position="98"/>
    </location>
</feature>